<protein>
    <submittedName>
        <fullName evidence="2">Putative secreted protein</fullName>
    </submittedName>
</protein>
<proteinExistence type="predicted"/>
<evidence type="ECO:0000256" key="1">
    <source>
        <dbReference type="SAM" id="SignalP"/>
    </source>
</evidence>
<name>A0A2M4CE21_9DIPT</name>
<sequence>MLCVVCFLWFRFAKQAAMCASVTDEWFDLYRKKKSHLWCVVIVFPSNTSVSIPRFGPAETTSVDVVASLL</sequence>
<reference evidence="2" key="1">
    <citation type="submission" date="2018-01" db="EMBL/GenBank/DDBJ databases">
        <title>An insight into the sialome of Amazonian anophelines.</title>
        <authorList>
            <person name="Ribeiro J.M."/>
            <person name="Scarpassa V."/>
            <person name="Calvo E."/>
        </authorList>
    </citation>
    <scope>NUCLEOTIDE SEQUENCE</scope>
    <source>
        <tissue evidence="2">Salivary glands</tissue>
    </source>
</reference>
<organism evidence="2">
    <name type="scientific">Anopheles marajoara</name>
    <dbReference type="NCBI Taxonomy" id="58244"/>
    <lineage>
        <taxon>Eukaryota</taxon>
        <taxon>Metazoa</taxon>
        <taxon>Ecdysozoa</taxon>
        <taxon>Arthropoda</taxon>
        <taxon>Hexapoda</taxon>
        <taxon>Insecta</taxon>
        <taxon>Pterygota</taxon>
        <taxon>Neoptera</taxon>
        <taxon>Endopterygota</taxon>
        <taxon>Diptera</taxon>
        <taxon>Nematocera</taxon>
        <taxon>Culicoidea</taxon>
        <taxon>Culicidae</taxon>
        <taxon>Anophelinae</taxon>
        <taxon>Anopheles</taxon>
    </lineage>
</organism>
<dbReference type="AlphaFoldDB" id="A0A2M4CE21"/>
<dbReference type="EMBL" id="GGFJ01014455">
    <property type="protein sequence ID" value="MBW63596.1"/>
    <property type="molecule type" value="Transcribed_RNA"/>
</dbReference>
<feature type="signal peptide" evidence="1">
    <location>
        <begin position="1"/>
        <end position="19"/>
    </location>
</feature>
<evidence type="ECO:0000313" key="2">
    <source>
        <dbReference type="EMBL" id="MBW63596.1"/>
    </source>
</evidence>
<accession>A0A2M4CE21</accession>
<feature type="chain" id="PRO_5014986275" evidence="1">
    <location>
        <begin position="20"/>
        <end position="70"/>
    </location>
</feature>
<keyword evidence="1" id="KW-0732">Signal</keyword>